<dbReference type="CDD" id="cd00118">
    <property type="entry name" value="LysM"/>
    <property type="match status" value="1"/>
</dbReference>
<evidence type="ECO:0000256" key="1">
    <source>
        <dbReference type="SAM" id="MobiDB-lite"/>
    </source>
</evidence>
<dbReference type="InterPro" id="IPR018392">
    <property type="entry name" value="LysM"/>
</dbReference>
<dbReference type="RefSeq" id="WP_187429586.1">
    <property type="nucleotide sequence ID" value="NZ_CP143423.1"/>
</dbReference>
<dbReference type="Pfam" id="PF01476">
    <property type="entry name" value="LysM"/>
    <property type="match status" value="1"/>
</dbReference>
<evidence type="ECO:0000313" key="4">
    <source>
        <dbReference type="EMBL" id="WVX49418.1"/>
    </source>
</evidence>
<feature type="region of interest" description="Disordered" evidence="1">
    <location>
        <begin position="68"/>
        <end position="87"/>
    </location>
</feature>
<evidence type="ECO:0000313" key="5">
    <source>
        <dbReference type="Proteomes" id="UP001318682"/>
    </source>
</evidence>
<accession>A0ABZ2BVJ4</accession>
<keyword evidence="2" id="KW-1133">Transmembrane helix</keyword>
<dbReference type="InterPro" id="IPR052196">
    <property type="entry name" value="Bact_Kbp"/>
</dbReference>
<dbReference type="EMBL" id="CP143423">
    <property type="protein sequence ID" value="WVX49418.1"/>
    <property type="molecule type" value="Genomic_DNA"/>
</dbReference>
<dbReference type="PROSITE" id="PS51782">
    <property type="entry name" value="LYSM"/>
    <property type="match status" value="1"/>
</dbReference>
<feature type="region of interest" description="Disordered" evidence="1">
    <location>
        <begin position="176"/>
        <end position="230"/>
    </location>
</feature>
<dbReference type="InterPro" id="IPR013783">
    <property type="entry name" value="Ig-like_fold"/>
</dbReference>
<reference evidence="5" key="2">
    <citation type="submission" date="2024-01" db="EMBL/GenBank/DDBJ databases">
        <title>Roseobacter fucihabitans sp. nov., isolated from the brown alga Fucus spiralis.</title>
        <authorList>
            <person name="Hahnke S."/>
            <person name="Berger M."/>
            <person name="Schlingloff A."/>
            <person name="Athale I."/>
            <person name="Neumann-Schaal M."/>
            <person name="Adenaya A."/>
            <person name="Poehlein A."/>
            <person name="Daniel R."/>
            <person name="Pertersen J."/>
            <person name="Brinkhoff T."/>
        </authorList>
    </citation>
    <scope>NUCLEOTIDE SEQUENCE [LARGE SCALE GENOMIC DNA]</scope>
    <source>
        <strain evidence="5">B14</strain>
    </source>
</reference>
<dbReference type="Gene3D" id="3.10.350.10">
    <property type="entry name" value="LysM domain"/>
    <property type="match status" value="1"/>
</dbReference>
<proteinExistence type="predicted"/>
<dbReference type="PANTHER" id="PTHR34700">
    <property type="entry name" value="POTASSIUM BINDING PROTEIN KBP"/>
    <property type="match status" value="1"/>
</dbReference>
<feature type="region of interest" description="Disordered" evidence="1">
    <location>
        <begin position="274"/>
        <end position="326"/>
    </location>
</feature>
<sequence length="515" mass="51502">MRENQSIPKSGSSGLLMAGVIIAGLAAVGVYIGVGSDGTLMPQELNAIEAPQAVAPGEGQIAAIPQVSPEPATNDEQPGATEGATGSPAILPRIEEVRLESDGLTVIAGRAAPDADVSVLVDGVVVATARADTRGAFAAVAFVAPGAAARVLTLEAETGGETVASAADVILAPQRASGDTPAATEAADRSTIASAAKGQQELAEATAQTDTASPPAPGPLSPTGALGGDDVLALSSDVTAPAPQPGTDVAQISADTAPDAGGLVGTIEDSAAASDAVAAPAPDVAPQPEPSTIASSQPGASEAAPGTIARAPSQDPEQKDGEETGLAQAAAPWPGADIGAVAVLKSDADGVGLLQPDAAPALSIDIDTIGYSDLGDVELSGRAVPGSLEARVYLDNRFVSSLAVDAQGAWRGTVPDLDEGTYTLRVDEVNAAGDVTSRLETPFRREAPEALAEASAAQEGPVRAITVQTGDTLWAIARERYGEGLFFLRVFEANAGSIRDPDLIYPGQVFDLPSE</sequence>
<name>A0ABZ2BVJ4_9RHOB</name>
<feature type="domain" description="LysM" evidence="3">
    <location>
        <begin position="463"/>
        <end position="512"/>
    </location>
</feature>
<feature type="compositionally biased region" description="Polar residues" evidence="1">
    <location>
        <begin position="290"/>
        <end position="299"/>
    </location>
</feature>
<evidence type="ECO:0000259" key="3">
    <source>
        <dbReference type="PROSITE" id="PS51782"/>
    </source>
</evidence>
<dbReference type="InterPro" id="IPR036779">
    <property type="entry name" value="LysM_dom_sf"/>
</dbReference>
<keyword evidence="2" id="KW-0472">Membrane</keyword>
<dbReference type="Gene3D" id="2.60.40.10">
    <property type="entry name" value="Immunoglobulins"/>
    <property type="match status" value="1"/>
</dbReference>
<dbReference type="Proteomes" id="UP001318682">
    <property type="component" value="Chromosome"/>
</dbReference>
<evidence type="ECO:0000256" key="2">
    <source>
        <dbReference type="SAM" id="Phobius"/>
    </source>
</evidence>
<keyword evidence="5" id="KW-1185">Reference proteome</keyword>
<protein>
    <recommendedName>
        <fullName evidence="3">LysM domain-containing protein</fullName>
    </recommendedName>
</protein>
<dbReference type="PANTHER" id="PTHR34700:SF4">
    <property type="entry name" value="PHAGE-LIKE ELEMENT PBSX PROTEIN XKDP"/>
    <property type="match status" value="1"/>
</dbReference>
<organism evidence="4 5">
    <name type="scientific">Roseobacter fucihabitans</name>
    <dbReference type="NCBI Taxonomy" id="1537242"/>
    <lineage>
        <taxon>Bacteria</taxon>
        <taxon>Pseudomonadati</taxon>
        <taxon>Pseudomonadota</taxon>
        <taxon>Alphaproteobacteria</taxon>
        <taxon>Rhodobacterales</taxon>
        <taxon>Roseobacteraceae</taxon>
        <taxon>Roseobacter</taxon>
    </lineage>
</organism>
<dbReference type="SMART" id="SM00257">
    <property type="entry name" value="LysM"/>
    <property type="match status" value="1"/>
</dbReference>
<keyword evidence="2" id="KW-0812">Transmembrane</keyword>
<reference evidence="4 5" key="1">
    <citation type="submission" date="2015-07" db="EMBL/GenBank/DDBJ databases">
        <authorList>
            <person name="Voget S."/>
            <person name="Dogs M."/>
            <person name="Brinkhoff T.H."/>
            <person name="Daniel R."/>
        </authorList>
    </citation>
    <scope>NUCLEOTIDE SEQUENCE [LARGE SCALE GENOMIC DNA]</scope>
    <source>
        <strain evidence="4 5">B14</strain>
    </source>
</reference>
<gene>
    <name evidence="4" type="ORF">ROLI_025120</name>
</gene>
<feature type="transmembrane region" description="Helical" evidence="2">
    <location>
        <begin position="12"/>
        <end position="34"/>
    </location>
</feature>